<feature type="domain" description="Histidine kinase" evidence="15">
    <location>
        <begin position="242"/>
        <end position="457"/>
    </location>
</feature>
<dbReference type="InterPro" id="IPR003594">
    <property type="entry name" value="HATPase_dom"/>
</dbReference>
<keyword evidence="5" id="KW-0597">Phosphoprotein</keyword>
<keyword evidence="4" id="KW-1003">Cell membrane</keyword>
<evidence type="ECO:0000256" key="2">
    <source>
        <dbReference type="ARBA" id="ARBA00004651"/>
    </source>
</evidence>
<dbReference type="SMART" id="SM00304">
    <property type="entry name" value="HAMP"/>
    <property type="match status" value="1"/>
</dbReference>
<dbReference type="PRINTS" id="PR00344">
    <property type="entry name" value="BCTRLSENSOR"/>
</dbReference>
<dbReference type="SMART" id="SM00388">
    <property type="entry name" value="HisKA"/>
    <property type="match status" value="1"/>
</dbReference>
<dbReference type="InterPro" id="IPR050398">
    <property type="entry name" value="HssS/ArlS-like"/>
</dbReference>
<evidence type="ECO:0000256" key="9">
    <source>
        <dbReference type="ARBA" id="ARBA00022777"/>
    </source>
</evidence>
<dbReference type="PANTHER" id="PTHR45528:SF1">
    <property type="entry name" value="SENSOR HISTIDINE KINASE CPXA"/>
    <property type="match status" value="1"/>
</dbReference>
<dbReference type="Gene3D" id="6.10.340.10">
    <property type="match status" value="1"/>
</dbReference>
<keyword evidence="7 14" id="KW-0812">Transmembrane</keyword>
<keyword evidence="8" id="KW-0547">Nucleotide-binding</keyword>
<evidence type="ECO:0000256" key="10">
    <source>
        <dbReference type="ARBA" id="ARBA00022840"/>
    </source>
</evidence>
<accession>A0A4R4EE63</accession>
<dbReference type="InterPro" id="IPR003661">
    <property type="entry name" value="HisK_dim/P_dom"/>
</dbReference>
<evidence type="ECO:0000256" key="4">
    <source>
        <dbReference type="ARBA" id="ARBA00022475"/>
    </source>
</evidence>
<dbReference type="InterPro" id="IPR003660">
    <property type="entry name" value="HAMP_dom"/>
</dbReference>
<comment type="subcellular location">
    <subcellularLocation>
        <location evidence="2">Cell membrane</location>
        <topology evidence="2">Multi-pass membrane protein</topology>
    </subcellularLocation>
</comment>
<dbReference type="FunFam" id="1.10.287.130:FF:000001">
    <property type="entry name" value="Two-component sensor histidine kinase"/>
    <property type="match status" value="1"/>
</dbReference>
<keyword evidence="9 17" id="KW-0418">Kinase</keyword>
<evidence type="ECO:0000256" key="11">
    <source>
        <dbReference type="ARBA" id="ARBA00022989"/>
    </source>
</evidence>
<feature type="domain" description="HAMP" evidence="16">
    <location>
        <begin position="179"/>
        <end position="234"/>
    </location>
</feature>
<dbReference type="InterPro" id="IPR005467">
    <property type="entry name" value="His_kinase_dom"/>
</dbReference>
<evidence type="ECO:0000256" key="5">
    <source>
        <dbReference type="ARBA" id="ARBA00022553"/>
    </source>
</evidence>
<dbReference type="PROSITE" id="PS50109">
    <property type="entry name" value="HIS_KIN"/>
    <property type="match status" value="1"/>
</dbReference>
<keyword evidence="18" id="KW-1185">Reference proteome</keyword>
<keyword evidence="11 14" id="KW-1133">Transmembrane helix</keyword>
<evidence type="ECO:0000259" key="15">
    <source>
        <dbReference type="PROSITE" id="PS50109"/>
    </source>
</evidence>
<comment type="caution">
    <text evidence="17">The sequence shown here is derived from an EMBL/GenBank/DDBJ whole genome shotgun (WGS) entry which is preliminary data.</text>
</comment>
<evidence type="ECO:0000313" key="18">
    <source>
        <dbReference type="Proteomes" id="UP000295418"/>
    </source>
</evidence>
<evidence type="ECO:0000256" key="1">
    <source>
        <dbReference type="ARBA" id="ARBA00000085"/>
    </source>
</evidence>
<dbReference type="GO" id="GO:0005886">
    <property type="term" value="C:plasma membrane"/>
    <property type="evidence" value="ECO:0007669"/>
    <property type="project" value="UniProtKB-SubCell"/>
</dbReference>
<protein>
    <recommendedName>
        <fullName evidence="3">histidine kinase</fullName>
        <ecNumber evidence="3">2.7.13.3</ecNumber>
    </recommendedName>
</protein>
<name>A0A4R4EE63_9BACL</name>
<keyword evidence="13 14" id="KW-0472">Membrane</keyword>
<sequence>MSLKVKLTLLLSLWLIVILMLYNIFLLYFFINVSSNSEIELLQQKVATLMERDIINHPEFWEDPNYIKEFLIPNEMIRIISKDSSVKRIMGTDAKLLKYPAKYVELMKPNSVQDISLSDGISVYVQVPVFHNQEQVAILEIGRKLNTLEKYIGMLVSVLIFTSIGAIIASLLGGYFYARVIFEPISRLAHTMEAIYQSGTFKRLEVDPNSKNNEISQLGHTFNDMIARLEQTFERQRQFIGDASHELRTPLTIIESYASLLRRWAANDAALREEALDAIHSESIRLKELINNLLNLIDLDEEERMKWVIFDLESLVESTASSIQLTFHRKIHTEFAKDNDEALMIKADPEKIKQLVIIMLDNAIKYSKKPIRIHVGEELHHIKIKVIDEGIGIAKEDIPHLFDRFYRTDKARNRKHGGVGLGLSIAENIVKLHHGTIMVDSEPGKGTTITIRLPRKV</sequence>
<dbReference type="PROSITE" id="PS50885">
    <property type="entry name" value="HAMP"/>
    <property type="match status" value="1"/>
</dbReference>
<dbReference type="SUPFAM" id="SSF55874">
    <property type="entry name" value="ATPase domain of HSP90 chaperone/DNA topoisomerase II/histidine kinase"/>
    <property type="match status" value="1"/>
</dbReference>
<dbReference type="Pfam" id="PF02518">
    <property type="entry name" value="HATPase_c"/>
    <property type="match status" value="1"/>
</dbReference>
<dbReference type="EC" id="2.7.13.3" evidence="3"/>
<proteinExistence type="predicted"/>
<evidence type="ECO:0000256" key="12">
    <source>
        <dbReference type="ARBA" id="ARBA00023012"/>
    </source>
</evidence>
<evidence type="ECO:0000256" key="8">
    <source>
        <dbReference type="ARBA" id="ARBA00022741"/>
    </source>
</evidence>
<dbReference type="RefSeq" id="WP_132417821.1">
    <property type="nucleotide sequence ID" value="NZ_SKFG01000008.1"/>
</dbReference>
<dbReference type="SUPFAM" id="SSF47384">
    <property type="entry name" value="Homodimeric domain of signal transducing histidine kinase"/>
    <property type="match status" value="1"/>
</dbReference>
<reference evidence="17 18" key="1">
    <citation type="submission" date="2019-03" db="EMBL/GenBank/DDBJ databases">
        <authorList>
            <person name="Kim M.K.M."/>
        </authorList>
    </citation>
    <scope>NUCLEOTIDE SEQUENCE [LARGE SCALE GENOMIC DNA]</scope>
    <source>
        <strain evidence="17 18">18JY21-1</strain>
    </source>
</reference>
<dbReference type="InterPro" id="IPR004358">
    <property type="entry name" value="Sig_transdc_His_kin-like_C"/>
</dbReference>
<dbReference type="CDD" id="cd00082">
    <property type="entry name" value="HisKA"/>
    <property type="match status" value="1"/>
</dbReference>
<dbReference type="GO" id="GO:0000155">
    <property type="term" value="F:phosphorelay sensor kinase activity"/>
    <property type="evidence" value="ECO:0007669"/>
    <property type="project" value="InterPro"/>
</dbReference>
<dbReference type="Gene3D" id="3.30.565.10">
    <property type="entry name" value="Histidine kinase-like ATPase, C-terminal domain"/>
    <property type="match status" value="1"/>
</dbReference>
<evidence type="ECO:0000256" key="3">
    <source>
        <dbReference type="ARBA" id="ARBA00012438"/>
    </source>
</evidence>
<dbReference type="Gene3D" id="1.10.287.130">
    <property type="match status" value="1"/>
</dbReference>
<dbReference type="OrthoDB" id="9786919at2"/>
<dbReference type="Pfam" id="PF00672">
    <property type="entry name" value="HAMP"/>
    <property type="match status" value="1"/>
</dbReference>
<evidence type="ECO:0000256" key="13">
    <source>
        <dbReference type="ARBA" id="ARBA00023136"/>
    </source>
</evidence>
<dbReference type="SMART" id="SM00387">
    <property type="entry name" value="HATPase_c"/>
    <property type="match status" value="1"/>
</dbReference>
<evidence type="ECO:0000313" key="17">
    <source>
        <dbReference type="EMBL" id="TCZ77737.1"/>
    </source>
</evidence>
<dbReference type="SUPFAM" id="SSF158472">
    <property type="entry name" value="HAMP domain-like"/>
    <property type="match status" value="1"/>
</dbReference>
<dbReference type="Pfam" id="PF00512">
    <property type="entry name" value="HisKA"/>
    <property type="match status" value="1"/>
</dbReference>
<keyword evidence="12" id="KW-0902">Two-component regulatory system</keyword>
<gene>
    <name evidence="17" type="ORF">E0485_09665</name>
</gene>
<keyword evidence="10" id="KW-0067">ATP-binding</keyword>
<evidence type="ECO:0000256" key="7">
    <source>
        <dbReference type="ARBA" id="ARBA00022692"/>
    </source>
</evidence>
<evidence type="ECO:0000256" key="14">
    <source>
        <dbReference type="SAM" id="Phobius"/>
    </source>
</evidence>
<dbReference type="EMBL" id="SKFG01000008">
    <property type="protein sequence ID" value="TCZ77737.1"/>
    <property type="molecule type" value="Genomic_DNA"/>
</dbReference>
<dbReference type="AlphaFoldDB" id="A0A4R4EE63"/>
<organism evidence="17 18">
    <name type="scientific">Paenibacillus albiflavus</name>
    <dbReference type="NCBI Taxonomy" id="2545760"/>
    <lineage>
        <taxon>Bacteria</taxon>
        <taxon>Bacillati</taxon>
        <taxon>Bacillota</taxon>
        <taxon>Bacilli</taxon>
        <taxon>Bacillales</taxon>
        <taxon>Paenibacillaceae</taxon>
        <taxon>Paenibacillus</taxon>
    </lineage>
</organism>
<feature type="transmembrane region" description="Helical" evidence="14">
    <location>
        <begin position="7"/>
        <end position="31"/>
    </location>
</feature>
<comment type="catalytic activity">
    <reaction evidence="1">
        <text>ATP + protein L-histidine = ADP + protein N-phospho-L-histidine.</text>
        <dbReference type="EC" id="2.7.13.3"/>
    </reaction>
</comment>
<evidence type="ECO:0000256" key="6">
    <source>
        <dbReference type="ARBA" id="ARBA00022679"/>
    </source>
</evidence>
<dbReference type="CDD" id="cd06225">
    <property type="entry name" value="HAMP"/>
    <property type="match status" value="1"/>
</dbReference>
<dbReference type="InterPro" id="IPR036890">
    <property type="entry name" value="HATPase_C_sf"/>
</dbReference>
<feature type="transmembrane region" description="Helical" evidence="14">
    <location>
        <begin position="151"/>
        <end position="178"/>
    </location>
</feature>
<evidence type="ECO:0000259" key="16">
    <source>
        <dbReference type="PROSITE" id="PS50885"/>
    </source>
</evidence>
<dbReference type="GO" id="GO:0005524">
    <property type="term" value="F:ATP binding"/>
    <property type="evidence" value="ECO:0007669"/>
    <property type="project" value="UniProtKB-KW"/>
</dbReference>
<dbReference type="InterPro" id="IPR036097">
    <property type="entry name" value="HisK_dim/P_sf"/>
</dbReference>
<dbReference type="Proteomes" id="UP000295418">
    <property type="component" value="Unassembled WGS sequence"/>
</dbReference>
<keyword evidence="6" id="KW-0808">Transferase</keyword>
<dbReference type="FunFam" id="3.30.565.10:FF:000006">
    <property type="entry name" value="Sensor histidine kinase WalK"/>
    <property type="match status" value="1"/>
</dbReference>
<dbReference type="PANTHER" id="PTHR45528">
    <property type="entry name" value="SENSOR HISTIDINE KINASE CPXA"/>
    <property type="match status" value="1"/>
</dbReference>